<protein>
    <submittedName>
        <fullName evidence="1">Uncharacterized protein</fullName>
    </submittedName>
</protein>
<dbReference type="Proteomes" id="UP001058974">
    <property type="component" value="Chromosome 6"/>
</dbReference>
<comment type="caution">
    <text evidence="1">The sequence shown here is derived from an EMBL/GenBank/DDBJ whole genome shotgun (WGS) entry which is preliminary data.</text>
</comment>
<gene>
    <name evidence="1" type="ORF">KIW84_062975</name>
</gene>
<proteinExistence type="predicted"/>
<dbReference type="PANTHER" id="PTHR34836">
    <property type="entry name" value="OS06G0188250 PROTEIN"/>
    <property type="match status" value="1"/>
</dbReference>
<dbReference type="Gramene" id="Psat06G0297500-T1">
    <property type="protein sequence ID" value="KAI5396977.1"/>
    <property type="gene ID" value="KIW84_062975"/>
</dbReference>
<dbReference type="InterPro" id="IPR028082">
    <property type="entry name" value="Peripla_BP_I"/>
</dbReference>
<dbReference type="InterPro" id="IPR015683">
    <property type="entry name" value="Ionotropic_Glu_rcpt"/>
</dbReference>
<accession>A0A9D4W8F7</accession>
<evidence type="ECO:0000313" key="1">
    <source>
        <dbReference type="EMBL" id="KAI5396977.1"/>
    </source>
</evidence>
<dbReference type="EMBL" id="JAMSHJ010000006">
    <property type="protein sequence ID" value="KAI5396977.1"/>
    <property type="molecule type" value="Genomic_DNA"/>
</dbReference>
<name>A0A9D4W8F7_PEA</name>
<sequence>MAAMSIKNYYSENNNEYKDFETRFRRAFWDENPDEDNRDSGFYALQAYDNIQMVGHAIDRMASDNESYLRIVNIDGKSYRELDYWTLENVDGKSYRVTEN</sequence>
<reference evidence="1 2" key="1">
    <citation type="journal article" date="2022" name="Nat. Genet.">
        <title>Improved pea reference genome and pan-genome highlight genomic features and evolutionary characteristics.</title>
        <authorList>
            <person name="Yang T."/>
            <person name="Liu R."/>
            <person name="Luo Y."/>
            <person name="Hu S."/>
            <person name="Wang D."/>
            <person name="Wang C."/>
            <person name="Pandey M.K."/>
            <person name="Ge S."/>
            <person name="Xu Q."/>
            <person name="Li N."/>
            <person name="Li G."/>
            <person name="Huang Y."/>
            <person name="Saxena R.K."/>
            <person name="Ji Y."/>
            <person name="Li M."/>
            <person name="Yan X."/>
            <person name="He Y."/>
            <person name="Liu Y."/>
            <person name="Wang X."/>
            <person name="Xiang C."/>
            <person name="Varshney R.K."/>
            <person name="Ding H."/>
            <person name="Gao S."/>
            <person name="Zong X."/>
        </authorList>
    </citation>
    <scope>NUCLEOTIDE SEQUENCE [LARGE SCALE GENOMIC DNA]</scope>
    <source>
        <strain evidence="1 2">cv. Zhongwan 6</strain>
    </source>
</reference>
<keyword evidence="2" id="KW-1185">Reference proteome</keyword>
<dbReference type="SUPFAM" id="SSF53822">
    <property type="entry name" value="Periplasmic binding protein-like I"/>
    <property type="match status" value="1"/>
</dbReference>
<dbReference type="PANTHER" id="PTHR34836:SF9">
    <property type="entry name" value="RECEPTOR LIGAND BINDING REGION DOMAIN-CONTAINING PROTEIN"/>
    <property type="match status" value="1"/>
</dbReference>
<evidence type="ECO:0000313" key="2">
    <source>
        <dbReference type="Proteomes" id="UP001058974"/>
    </source>
</evidence>
<dbReference type="AlphaFoldDB" id="A0A9D4W8F7"/>
<organism evidence="1 2">
    <name type="scientific">Pisum sativum</name>
    <name type="common">Garden pea</name>
    <name type="synonym">Lathyrus oleraceus</name>
    <dbReference type="NCBI Taxonomy" id="3888"/>
    <lineage>
        <taxon>Eukaryota</taxon>
        <taxon>Viridiplantae</taxon>
        <taxon>Streptophyta</taxon>
        <taxon>Embryophyta</taxon>
        <taxon>Tracheophyta</taxon>
        <taxon>Spermatophyta</taxon>
        <taxon>Magnoliopsida</taxon>
        <taxon>eudicotyledons</taxon>
        <taxon>Gunneridae</taxon>
        <taxon>Pentapetalae</taxon>
        <taxon>rosids</taxon>
        <taxon>fabids</taxon>
        <taxon>Fabales</taxon>
        <taxon>Fabaceae</taxon>
        <taxon>Papilionoideae</taxon>
        <taxon>50 kb inversion clade</taxon>
        <taxon>NPAAA clade</taxon>
        <taxon>Hologalegina</taxon>
        <taxon>IRL clade</taxon>
        <taxon>Fabeae</taxon>
        <taxon>Lathyrus</taxon>
    </lineage>
</organism>